<evidence type="ECO:0000259" key="3">
    <source>
        <dbReference type="Pfam" id="PF25853"/>
    </source>
</evidence>
<protein>
    <recommendedName>
        <fullName evidence="6">YfhO family protein</fullName>
    </recommendedName>
</protein>
<evidence type="ECO:0008006" key="6">
    <source>
        <dbReference type="Google" id="ProtNLM"/>
    </source>
</evidence>
<dbReference type="EMBL" id="JAHXEI010000009">
    <property type="protein sequence ID" value="MCB4880889.1"/>
    <property type="molecule type" value="Genomic_DNA"/>
</dbReference>
<dbReference type="Pfam" id="PF19830">
    <property type="entry name" value="DUF6311"/>
    <property type="match status" value="1"/>
</dbReference>
<organism evidence="4 5">
    <name type="scientific">Bifidobacterium pseudocatenulatum</name>
    <dbReference type="NCBI Taxonomy" id="28026"/>
    <lineage>
        <taxon>Bacteria</taxon>
        <taxon>Bacillati</taxon>
        <taxon>Actinomycetota</taxon>
        <taxon>Actinomycetes</taxon>
        <taxon>Bifidobacteriales</taxon>
        <taxon>Bifidobacteriaceae</taxon>
        <taxon>Bifidobacterium</taxon>
    </lineage>
</organism>
<feature type="transmembrane region" description="Helical" evidence="1">
    <location>
        <begin position="28"/>
        <end position="51"/>
    </location>
</feature>
<feature type="transmembrane region" description="Helical" evidence="1">
    <location>
        <begin position="204"/>
        <end position="231"/>
    </location>
</feature>
<dbReference type="RefSeq" id="WP_226590943.1">
    <property type="nucleotide sequence ID" value="NZ_JAHXEI010000009.1"/>
</dbReference>
<feature type="transmembrane region" description="Helical" evidence="1">
    <location>
        <begin position="406"/>
        <end position="423"/>
    </location>
</feature>
<feature type="transmembrane region" description="Helical" evidence="1">
    <location>
        <begin position="172"/>
        <end position="192"/>
    </location>
</feature>
<proteinExistence type="predicted"/>
<keyword evidence="1" id="KW-1133">Transmembrane helix</keyword>
<keyword evidence="1" id="KW-0812">Transmembrane</keyword>
<dbReference type="InterPro" id="IPR046278">
    <property type="entry name" value="DUF6311"/>
</dbReference>
<keyword evidence="1" id="KW-0472">Membrane</keyword>
<feature type="domain" description="DUF6311" evidence="2">
    <location>
        <begin position="35"/>
        <end position="447"/>
    </location>
</feature>
<feature type="transmembrane region" description="Helical" evidence="1">
    <location>
        <begin position="118"/>
        <end position="138"/>
    </location>
</feature>
<reference evidence="4" key="1">
    <citation type="submission" date="2021-07" db="EMBL/GenBank/DDBJ databases">
        <title>Xylan utilisation by Bifidobacterium pseudocatenulatum.</title>
        <authorList>
            <person name="Watanabe Y."/>
        </authorList>
    </citation>
    <scope>NUCLEOTIDE SEQUENCE</scope>
    <source>
        <strain evidence="4">YIT12824</strain>
    </source>
</reference>
<feature type="transmembrane region" description="Helical" evidence="1">
    <location>
        <begin position="144"/>
        <end position="165"/>
    </location>
</feature>
<dbReference type="Proteomes" id="UP001197735">
    <property type="component" value="Unassembled WGS sequence"/>
</dbReference>
<dbReference type="InterPro" id="IPR058671">
    <property type="entry name" value="DUF6311_C"/>
</dbReference>
<dbReference type="AlphaFoldDB" id="A0AAW4TV73"/>
<evidence type="ECO:0000259" key="2">
    <source>
        <dbReference type="Pfam" id="PF19830"/>
    </source>
</evidence>
<accession>A0AAW4TV73</accession>
<feature type="transmembrane region" description="Helical" evidence="1">
    <location>
        <begin position="243"/>
        <end position="264"/>
    </location>
</feature>
<feature type="domain" description="DUF6311" evidence="3">
    <location>
        <begin position="474"/>
        <end position="568"/>
    </location>
</feature>
<evidence type="ECO:0000256" key="1">
    <source>
        <dbReference type="SAM" id="Phobius"/>
    </source>
</evidence>
<gene>
    <name evidence="4" type="ORF">KZP06_09195</name>
</gene>
<sequence>METSVARNSINEKMKACNLKGLRIRPSIVSTLLGAIIGGLFFMGIYGVAVLDVTYDDWIRNATGDFAQSYYGWKFYRASAWHWPIGLMDGVADPSLTPIMYIDSVPLFDVIFKVLSSALPATFQFFGIWGLCCFVLNGAVGARIILQLTGSVCFSALSSVFFALTTFSIQRLYTHTALAANWVILLGILLIVTNSERRSPVKHVVLWGLLFFLAISVNMYYVPIIGILMLIESIYITAVKKTVWVGVLEFGASLVGAILAFYIYGGFYHIGSTSINGGGLGHLGANLNALFNPLETGLYLTGWSKFMKTKPVAELGQYEGYSYLGLGLMLLLIIAIAGVLAKGGQWIKEQWNALRVEIIYICCAGVLLLVASFGTDITLNDRTLLHIPYPDFFLKIYGIFRSTGRFMWGVWDLVVIATLVVVYRTFTSKVAALLTVTCLLLQISDLSPMLQNRTELYKNRQQTYSAWIKTEDLDSMLEGKKHVMIFSDGQLKFQAYYDIAEEIIDRGITINDFYYSRRDTEAIESYKKQKETEMDSGAFEKETLYVFDSYKKAMKYQASLHLYYFGGLLWGSVSPMSGVREVSSITPTDVSLSKDQVTVKDLNSVEYLGMQFDGDNAGSVIVKSMSSESEIQASHDNGERALGIVKLPKDGSIELEGEYSGKVEGYQMMVK</sequence>
<dbReference type="Pfam" id="PF25853">
    <property type="entry name" value="DUF6311_C"/>
    <property type="match status" value="1"/>
</dbReference>
<name>A0AAW4TV73_BIFPS</name>
<feature type="transmembrane region" description="Helical" evidence="1">
    <location>
        <begin position="353"/>
        <end position="374"/>
    </location>
</feature>
<evidence type="ECO:0000313" key="5">
    <source>
        <dbReference type="Proteomes" id="UP001197735"/>
    </source>
</evidence>
<evidence type="ECO:0000313" key="4">
    <source>
        <dbReference type="EMBL" id="MCB4880889.1"/>
    </source>
</evidence>
<feature type="transmembrane region" description="Helical" evidence="1">
    <location>
        <begin position="321"/>
        <end position="341"/>
    </location>
</feature>
<comment type="caution">
    <text evidence="4">The sequence shown here is derived from an EMBL/GenBank/DDBJ whole genome shotgun (WGS) entry which is preliminary data.</text>
</comment>